<dbReference type="EMBL" id="CP016176">
    <property type="protein sequence ID" value="AOM39759.1"/>
    <property type="molecule type" value="Genomic_DNA"/>
</dbReference>
<evidence type="ECO:0008006" key="4">
    <source>
        <dbReference type="Google" id="ProtNLM"/>
    </source>
</evidence>
<dbReference type="Proteomes" id="UP000094600">
    <property type="component" value="Chromosome"/>
</dbReference>
<evidence type="ECO:0000313" key="2">
    <source>
        <dbReference type="EMBL" id="AOM39759.1"/>
    </source>
</evidence>
<accession>A0ABN4S0E1</accession>
<proteinExistence type="predicted"/>
<organism evidence="2 3">
    <name type="scientific">Xenorhabdus hominickii</name>
    <dbReference type="NCBI Taxonomy" id="351679"/>
    <lineage>
        <taxon>Bacteria</taxon>
        <taxon>Pseudomonadati</taxon>
        <taxon>Pseudomonadota</taxon>
        <taxon>Gammaproteobacteria</taxon>
        <taxon>Enterobacterales</taxon>
        <taxon>Morganellaceae</taxon>
        <taxon>Xenorhabdus</taxon>
    </lineage>
</organism>
<reference evidence="2 3" key="1">
    <citation type="submission" date="2016-06" db="EMBL/GenBank/DDBJ databases">
        <title>Bacterial characters and pathogenicity of Xenorhabdus hominickii from an entomopathogenic nematode, Steinernema monticolum.</title>
        <authorList>
            <person name="Park Y."/>
            <person name="Kim Y."/>
        </authorList>
    </citation>
    <scope>NUCLEOTIDE SEQUENCE [LARGE SCALE GENOMIC DNA]</scope>
    <source>
        <strain evidence="2 3">ANU1</strain>
    </source>
</reference>
<gene>
    <name evidence="2" type="ORF">A9255_03685</name>
</gene>
<feature type="region of interest" description="Disordered" evidence="1">
    <location>
        <begin position="1"/>
        <end position="27"/>
    </location>
</feature>
<protein>
    <recommendedName>
        <fullName evidence="4">Transposase</fullName>
    </recommendedName>
</protein>
<evidence type="ECO:0000313" key="3">
    <source>
        <dbReference type="Proteomes" id="UP000094600"/>
    </source>
</evidence>
<name>A0ABN4S0E1_XENHO</name>
<evidence type="ECO:0000256" key="1">
    <source>
        <dbReference type="SAM" id="MobiDB-lite"/>
    </source>
</evidence>
<sequence length="134" mass="15833">MQTFEGFSDQRHSQVTSQKKQHVTQRRLNATEPHELARICHPERNVNDRAYLALLLRRSLARRLFTAVSLLKVAQNTEIWLRPIIENLLQRAWSETCFWLAKAKAYLYQNAFKTPQIKSFKNKTLDTCFERLNS</sequence>
<keyword evidence="3" id="KW-1185">Reference proteome</keyword>